<dbReference type="Proteomes" id="UP000291404">
    <property type="component" value="Unassembled WGS sequence"/>
</dbReference>
<dbReference type="VEuPathDB" id="MicrosporidiaDB:CWI39_0853p0010"/>
<evidence type="ECO:0000259" key="3">
    <source>
        <dbReference type="Pfam" id="PF06071"/>
    </source>
</evidence>
<dbReference type="SUPFAM" id="SSF81271">
    <property type="entry name" value="TGS-like"/>
    <property type="match status" value="1"/>
</dbReference>
<dbReference type="Gene3D" id="3.10.20.30">
    <property type="match status" value="1"/>
</dbReference>
<keyword evidence="2" id="KW-0067">ATP-binding</keyword>
<protein>
    <submittedName>
        <fullName evidence="4">DUF933 domain-containing protein</fullName>
    </submittedName>
</protein>
<name>A0A4Q9KYB2_9MICR</name>
<evidence type="ECO:0000313" key="5">
    <source>
        <dbReference type="Proteomes" id="UP000291404"/>
    </source>
</evidence>
<gene>
    <name evidence="4" type="ORF">CWI36_1992p0010</name>
</gene>
<feature type="domain" description="YchF C-terminal" evidence="3">
    <location>
        <begin position="11"/>
        <end position="94"/>
    </location>
</feature>
<evidence type="ECO:0000256" key="1">
    <source>
        <dbReference type="ARBA" id="ARBA00022741"/>
    </source>
</evidence>
<dbReference type="GO" id="GO:0005524">
    <property type="term" value="F:ATP binding"/>
    <property type="evidence" value="ECO:0007669"/>
    <property type="project" value="UniProtKB-KW"/>
</dbReference>
<dbReference type="STRING" id="148818.A0A4Q9KYB2"/>
<sequence>MVRMGCGVLDLITYFTVGKDEVRSWKIRNKTLLPQAGGVIHTDFEKYFVAAEVFNYKDLHELGSEVEVRKKGKCYTKGKMYVVEDGDIIHFKFNAPKGGGGGKK</sequence>
<proteinExistence type="predicted"/>
<dbReference type="PANTHER" id="PTHR23305">
    <property type="entry name" value="OBG GTPASE FAMILY"/>
    <property type="match status" value="1"/>
</dbReference>
<accession>A0A4Q9KYB2</accession>
<evidence type="ECO:0000313" key="4">
    <source>
        <dbReference type="EMBL" id="TBT99400.1"/>
    </source>
</evidence>
<dbReference type="InterPro" id="IPR013029">
    <property type="entry name" value="YchF_C"/>
</dbReference>
<organism evidence="4 5">
    <name type="scientific">Hamiltosporidium magnivora</name>
    <dbReference type="NCBI Taxonomy" id="148818"/>
    <lineage>
        <taxon>Eukaryota</taxon>
        <taxon>Fungi</taxon>
        <taxon>Fungi incertae sedis</taxon>
        <taxon>Microsporidia</taxon>
        <taxon>Dubosqiidae</taxon>
        <taxon>Hamiltosporidium</taxon>
    </lineage>
</organism>
<dbReference type="InterPro" id="IPR012675">
    <property type="entry name" value="Beta-grasp_dom_sf"/>
</dbReference>
<dbReference type="VEuPathDB" id="MicrosporidiaDB:CWI36_1992p0010"/>
<comment type="caution">
    <text evidence="4">The sequence shown here is derived from an EMBL/GenBank/DDBJ whole genome shotgun (WGS) entry which is preliminary data.</text>
</comment>
<dbReference type="Pfam" id="PF06071">
    <property type="entry name" value="YchF-GTPase_C"/>
    <property type="match status" value="1"/>
</dbReference>
<dbReference type="InterPro" id="IPR012676">
    <property type="entry name" value="TGS-like"/>
</dbReference>
<dbReference type="FunFam" id="3.10.20.30:FF:000001">
    <property type="entry name" value="Ribosome-binding ATPase YchF"/>
    <property type="match status" value="1"/>
</dbReference>
<dbReference type="GO" id="GO:0005737">
    <property type="term" value="C:cytoplasm"/>
    <property type="evidence" value="ECO:0007669"/>
    <property type="project" value="TreeGrafter"/>
</dbReference>
<dbReference type="AlphaFoldDB" id="A0A4Q9KYB2"/>
<keyword evidence="1" id="KW-0547">Nucleotide-binding</keyword>
<dbReference type="PANTHER" id="PTHR23305:SF11">
    <property type="entry name" value="OBG-LIKE ATPASE 1"/>
    <property type="match status" value="1"/>
</dbReference>
<evidence type="ECO:0000256" key="2">
    <source>
        <dbReference type="ARBA" id="ARBA00022840"/>
    </source>
</evidence>
<dbReference type="EMBL" id="PITI01001992">
    <property type="protein sequence ID" value="TBT99400.1"/>
    <property type="molecule type" value="Genomic_DNA"/>
</dbReference>
<keyword evidence="5" id="KW-1185">Reference proteome</keyword>
<reference evidence="4 5" key="1">
    <citation type="submission" date="2017-12" db="EMBL/GenBank/DDBJ databases">
        <authorList>
            <person name="Pombert J.-F."/>
            <person name="Haag K.L."/>
            <person name="Ebert D."/>
        </authorList>
    </citation>
    <scope>NUCLEOTIDE SEQUENCE [LARGE SCALE GENOMIC DNA]</scope>
    <source>
        <strain evidence="4">BE-OM-2</strain>
    </source>
</reference>
<dbReference type="GO" id="GO:0016887">
    <property type="term" value="F:ATP hydrolysis activity"/>
    <property type="evidence" value="ECO:0007669"/>
    <property type="project" value="TreeGrafter"/>
</dbReference>